<evidence type="ECO:0000313" key="3">
    <source>
        <dbReference type="Proteomes" id="UP000662747"/>
    </source>
</evidence>
<evidence type="ECO:0000313" key="2">
    <source>
        <dbReference type="EMBL" id="QSQ21241.1"/>
    </source>
</evidence>
<accession>A0ABX7NV24</accession>
<protein>
    <submittedName>
        <fullName evidence="2">GNAT family N-acetyltransferase</fullName>
    </submittedName>
</protein>
<dbReference type="Proteomes" id="UP000662747">
    <property type="component" value="Chromosome"/>
</dbReference>
<dbReference type="InterPro" id="IPR000182">
    <property type="entry name" value="GNAT_dom"/>
</dbReference>
<dbReference type="RefSeq" id="WP_206722820.1">
    <property type="nucleotide sequence ID" value="NZ_CP071090.1"/>
</dbReference>
<gene>
    <name evidence="2" type="ORF">JY651_39605</name>
</gene>
<dbReference type="EMBL" id="CP071090">
    <property type="protein sequence ID" value="QSQ21241.1"/>
    <property type="molecule type" value="Genomic_DNA"/>
</dbReference>
<organism evidence="2 3">
    <name type="scientific">Pyxidicoccus parkwayensis</name>
    <dbReference type="NCBI Taxonomy" id="2813578"/>
    <lineage>
        <taxon>Bacteria</taxon>
        <taxon>Pseudomonadati</taxon>
        <taxon>Myxococcota</taxon>
        <taxon>Myxococcia</taxon>
        <taxon>Myxococcales</taxon>
        <taxon>Cystobacterineae</taxon>
        <taxon>Myxococcaceae</taxon>
        <taxon>Pyxidicoccus</taxon>
    </lineage>
</organism>
<sequence>MSLTDAASLRLSCGPCVLRPWRRGDEPALVRHADNRAIWLNLRDLFPHPYRQQDAEGWVAFASEQRPFVNLAIEVDGEASGGIGLVLGTDVSRYSAEVGYWLGESQWGRGIVSAALETFCTWAFSEFALLRLFALPFASNAASCRVLEKAGFQREGLMKQAVVKDGRVLDQFMYARLRPGGAAELGLQMSRP</sequence>
<dbReference type="PANTHER" id="PTHR43328:SF1">
    <property type="entry name" value="N-ACETYLTRANSFERASE DOMAIN-CONTAINING PROTEIN"/>
    <property type="match status" value="1"/>
</dbReference>
<evidence type="ECO:0000259" key="1">
    <source>
        <dbReference type="PROSITE" id="PS51186"/>
    </source>
</evidence>
<dbReference type="PANTHER" id="PTHR43328">
    <property type="entry name" value="ACETYLTRANSFERASE-RELATED"/>
    <property type="match status" value="1"/>
</dbReference>
<proteinExistence type="predicted"/>
<name>A0ABX7NV24_9BACT</name>
<reference evidence="2 3" key="1">
    <citation type="submission" date="2021-02" db="EMBL/GenBank/DDBJ databases">
        <title>De Novo genome assembly of isolated myxobacteria.</title>
        <authorList>
            <person name="Stevens D.C."/>
        </authorList>
    </citation>
    <scope>NUCLEOTIDE SEQUENCE [LARGE SCALE GENOMIC DNA]</scope>
    <source>
        <strain evidence="3">SCPEA02</strain>
    </source>
</reference>
<feature type="domain" description="N-acetyltransferase" evidence="1">
    <location>
        <begin position="28"/>
        <end position="178"/>
    </location>
</feature>
<dbReference type="InterPro" id="IPR016181">
    <property type="entry name" value="Acyl_CoA_acyltransferase"/>
</dbReference>
<dbReference type="Pfam" id="PF13302">
    <property type="entry name" value="Acetyltransf_3"/>
    <property type="match status" value="1"/>
</dbReference>
<dbReference type="PROSITE" id="PS51186">
    <property type="entry name" value="GNAT"/>
    <property type="match status" value="1"/>
</dbReference>
<dbReference type="SUPFAM" id="SSF55729">
    <property type="entry name" value="Acyl-CoA N-acyltransferases (Nat)"/>
    <property type="match status" value="1"/>
</dbReference>
<dbReference type="Gene3D" id="3.40.630.30">
    <property type="match status" value="1"/>
</dbReference>
<keyword evidence="3" id="KW-1185">Reference proteome</keyword>